<dbReference type="Pfam" id="PF13565">
    <property type="entry name" value="HTH_32"/>
    <property type="match status" value="1"/>
</dbReference>
<evidence type="ECO:0000313" key="2">
    <source>
        <dbReference type="EMBL" id="VCU70293.1"/>
    </source>
</evidence>
<reference evidence="2 3" key="1">
    <citation type="submission" date="2018-10" db="EMBL/GenBank/DDBJ databases">
        <authorList>
            <person name="Criscuolo A."/>
        </authorList>
    </citation>
    <scope>NUCLEOTIDE SEQUENCE [LARGE SCALE GENOMIC DNA]</scope>
    <source>
        <strain evidence="2">DnA1</strain>
    </source>
</reference>
<dbReference type="AlphaFoldDB" id="A0A3P4B1Y5"/>
<name>A0A3P4B1Y5_9BURK</name>
<dbReference type="EMBL" id="UWPJ01000018">
    <property type="protein sequence ID" value="VCU70293.1"/>
    <property type="molecule type" value="Genomic_DNA"/>
</dbReference>
<dbReference type="PANTHER" id="PTHR35004:SF6">
    <property type="entry name" value="TRANSPOSASE"/>
    <property type="match status" value="1"/>
</dbReference>
<dbReference type="PROSITE" id="PS50994">
    <property type="entry name" value="INTEGRASE"/>
    <property type="match status" value="1"/>
</dbReference>
<sequence>MSWSPVTVTDQREEFVRLASTQAVSLSELCRRFGISRKTGYKWLERWQQQGLAGLADRTRRPRHSPGRTPAWQEDRVLAVRSRHPAWGARKIAHVLGRDQQLELAPSTVNAILRRHGCISPAASQAAVPWERFEHEAPNDLWQMDFKGHFATDQSRCHPLTVLDDHSRYSLVLQALGQERFEPVQACLQAAFERYGLPGCINTDNGPPWRAAGQPAITRLGLWLIRLGVTLSHSRPRHPQTNGKDERFHRTLKAEVLGTRRFRSLAHVQQHFDQWRRLYNHERPHQALGLHTPAQRYRSSTRPMPSVLPPIEYAPDDLVRKVQSGGWIHLHGRRIRLYEGLRGLPVALRPQPGQDGVFDLYYCHQRIASIDLTLD</sequence>
<dbReference type="NCBIfam" id="NF033577">
    <property type="entry name" value="transpos_IS481"/>
    <property type="match status" value="1"/>
</dbReference>
<dbReference type="InterPro" id="IPR009057">
    <property type="entry name" value="Homeodomain-like_sf"/>
</dbReference>
<protein>
    <submittedName>
        <fullName evidence="2">Integrase core domain protein</fullName>
    </submittedName>
</protein>
<gene>
    <name evidence="2" type="ORF">PIGHUM_02362</name>
</gene>
<dbReference type="GO" id="GO:0015074">
    <property type="term" value="P:DNA integration"/>
    <property type="evidence" value="ECO:0007669"/>
    <property type="project" value="InterPro"/>
</dbReference>
<dbReference type="PANTHER" id="PTHR35004">
    <property type="entry name" value="TRANSPOSASE RV3428C-RELATED"/>
    <property type="match status" value="1"/>
</dbReference>
<dbReference type="OrthoDB" id="5365969at2"/>
<dbReference type="Gene3D" id="3.30.420.10">
    <property type="entry name" value="Ribonuclease H-like superfamily/Ribonuclease H"/>
    <property type="match status" value="1"/>
</dbReference>
<dbReference type="Pfam" id="PF13683">
    <property type="entry name" value="rve_3"/>
    <property type="match status" value="1"/>
</dbReference>
<evidence type="ECO:0000313" key="3">
    <source>
        <dbReference type="Proteomes" id="UP000277294"/>
    </source>
</evidence>
<dbReference type="InterPro" id="IPR001584">
    <property type="entry name" value="Integrase_cat-core"/>
</dbReference>
<dbReference type="InterPro" id="IPR036397">
    <property type="entry name" value="RNaseH_sf"/>
</dbReference>
<dbReference type="InterPro" id="IPR036388">
    <property type="entry name" value="WH-like_DNA-bd_sf"/>
</dbReference>
<dbReference type="RefSeq" id="WP_124079805.1">
    <property type="nucleotide sequence ID" value="NZ_UWPJ01000018.1"/>
</dbReference>
<organism evidence="2 3">
    <name type="scientific">Pigmentiphaga humi</name>
    <dbReference type="NCBI Taxonomy" id="2478468"/>
    <lineage>
        <taxon>Bacteria</taxon>
        <taxon>Pseudomonadati</taxon>
        <taxon>Pseudomonadota</taxon>
        <taxon>Betaproteobacteria</taxon>
        <taxon>Burkholderiales</taxon>
        <taxon>Alcaligenaceae</taxon>
        <taxon>Pigmentiphaga</taxon>
    </lineage>
</organism>
<dbReference type="Proteomes" id="UP000277294">
    <property type="component" value="Unassembled WGS sequence"/>
</dbReference>
<accession>A0A3P4B1Y5</accession>
<dbReference type="InterPro" id="IPR012337">
    <property type="entry name" value="RNaseH-like_sf"/>
</dbReference>
<dbReference type="GO" id="GO:0003676">
    <property type="term" value="F:nucleic acid binding"/>
    <property type="evidence" value="ECO:0007669"/>
    <property type="project" value="InterPro"/>
</dbReference>
<dbReference type="Gene3D" id="1.10.10.10">
    <property type="entry name" value="Winged helix-like DNA-binding domain superfamily/Winged helix DNA-binding domain"/>
    <property type="match status" value="1"/>
</dbReference>
<feature type="domain" description="Integrase catalytic" evidence="1">
    <location>
        <begin position="134"/>
        <end position="301"/>
    </location>
</feature>
<proteinExistence type="predicted"/>
<dbReference type="SUPFAM" id="SSF53098">
    <property type="entry name" value="Ribonuclease H-like"/>
    <property type="match status" value="1"/>
</dbReference>
<keyword evidence="3" id="KW-1185">Reference proteome</keyword>
<evidence type="ECO:0000259" key="1">
    <source>
        <dbReference type="PROSITE" id="PS50994"/>
    </source>
</evidence>
<dbReference type="InterPro" id="IPR047656">
    <property type="entry name" value="IS481-like_transpos"/>
</dbReference>
<dbReference type="SUPFAM" id="SSF46689">
    <property type="entry name" value="Homeodomain-like"/>
    <property type="match status" value="1"/>
</dbReference>